<sequence>MPMTRSGTNSAPELPHQREVDRNMFKEFNDLADKIEELSISSKACWCRNQAHMFKKIGNINLINISSSVFRSSPELGYSFPLLGSRCNSISTIFLEYSTVATFDGHHMLTDLTDPSACNYEEGVCVSQTSTIVWDVVPKGARFQYEIIGNTVAKIKYNHIILEEYKVAINFSTKNTSNIPCINIIGTHWLGNEAAVSFPQLNSSTHTVYLIQSNSEILQRFRSLTREKRFLPWSKLIINNIAREDNKVRAKLGNVTMAYGAANFSHHPHLQYPYNHLQTALNHRFDSIYQHLCETENNIIAQYVALLKVDPTLAVRAILNRNDISAQWQGEVIALHKCIRISPTEIYYDGKLDMGQKYILLYQAVKI</sequence>
<proteinExistence type="predicted"/>
<dbReference type="SUPFAM" id="SSF161008">
    <property type="entry name" value="Viral glycoprotein ectodomain-like"/>
    <property type="match status" value="1"/>
</dbReference>
<accession>A0A1I7WYP9</accession>
<organism evidence="1 2">
    <name type="scientific">Heterorhabditis bacteriophora</name>
    <name type="common">Entomopathogenic nematode worm</name>
    <dbReference type="NCBI Taxonomy" id="37862"/>
    <lineage>
        <taxon>Eukaryota</taxon>
        <taxon>Metazoa</taxon>
        <taxon>Ecdysozoa</taxon>
        <taxon>Nematoda</taxon>
        <taxon>Chromadorea</taxon>
        <taxon>Rhabditida</taxon>
        <taxon>Rhabditina</taxon>
        <taxon>Rhabditomorpha</taxon>
        <taxon>Strongyloidea</taxon>
        <taxon>Heterorhabditidae</taxon>
        <taxon>Heterorhabditis</taxon>
    </lineage>
</organism>
<evidence type="ECO:0000313" key="2">
    <source>
        <dbReference type="WBParaSite" id="Hba_10305"/>
    </source>
</evidence>
<keyword evidence="1" id="KW-1185">Reference proteome</keyword>
<dbReference type="Gene3D" id="1.20.5.1890">
    <property type="match status" value="1"/>
</dbReference>
<dbReference type="Proteomes" id="UP000095283">
    <property type="component" value="Unplaced"/>
</dbReference>
<dbReference type="AlphaFoldDB" id="A0A1I7WYP9"/>
<dbReference type="Pfam" id="PF24664">
    <property type="entry name" value="Monjiviricetes_fusion"/>
    <property type="match status" value="1"/>
</dbReference>
<evidence type="ECO:0000313" key="1">
    <source>
        <dbReference type="Proteomes" id="UP000095283"/>
    </source>
</evidence>
<name>A0A1I7WYP9_HETBA</name>
<protein>
    <submittedName>
        <fullName evidence="2">Galectin</fullName>
    </submittedName>
</protein>
<dbReference type="WBParaSite" id="Hba_10305">
    <property type="protein sequence ID" value="Hba_10305"/>
    <property type="gene ID" value="Hba_10305"/>
</dbReference>
<reference evidence="2" key="1">
    <citation type="submission" date="2016-11" db="UniProtKB">
        <authorList>
            <consortium name="WormBaseParasite"/>
        </authorList>
    </citation>
    <scope>IDENTIFICATION</scope>
</reference>